<feature type="transmembrane region" description="Helical" evidence="1">
    <location>
        <begin position="13"/>
        <end position="33"/>
    </location>
</feature>
<evidence type="ECO:0000313" key="3">
    <source>
        <dbReference type="Proteomes" id="UP000192758"/>
    </source>
</evidence>
<evidence type="ECO:0000256" key="1">
    <source>
        <dbReference type="SAM" id="Phobius"/>
    </source>
</evidence>
<accession>A0A1W0E6I3</accession>
<feature type="transmembrane region" description="Helical" evidence="1">
    <location>
        <begin position="154"/>
        <end position="176"/>
    </location>
</feature>
<proteinExistence type="predicted"/>
<dbReference type="Proteomes" id="UP000192758">
    <property type="component" value="Unassembled WGS sequence"/>
</dbReference>
<keyword evidence="3" id="KW-1185">Reference proteome</keyword>
<dbReference type="AlphaFoldDB" id="A0A1W0E6I3"/>
<feature type="transmembrane region" description="Helical" evidence="1">
    <location>
        <begin position="129"/>
        <end position="147"/>
    </location>
</feature>
<keyword evidence="1" id="KW-0472">Membrane</keyword>
<reference evidence="2 3" key="1">
    <citation type="journal article" date="2017" name="Environ. Microbiol.">
        <title>Decay of the glycolytic pathway and adaptation to intranuclear parasitism within Enterocytozoonidae microsporidia.</title>
        <authorList>
            <person name="Wiredu Boakye D."/>
            <person name="Jaroenlak P."/>
            <person name="Prachumwat A."/>
            <person name="Williams T.A."/>
            <person name="Bateman K.S."/>
            <person name="Itsathitphaisarn O."/>
            <person name="Sritunyalucksana K."/>
            <person name="Paszkiewicz K.H."/>
            <person name="Moore K.A."/>
            <person name="Stentiford G.D."/>
            <person name="Williams B.A."/>
        </authorList>
    </citation>
    <scope>NUCLEOTIDE SEQUENCE [LARGE SCALE GENOMIC DNA]</scope>
    <source>
        <strain evidence="2 3">TH1</strain>
    </source>
</reference>
<feature type="transmembrane region" description="Helical" evidence="1">
    <location>
        <begin position="182"/>
        <end position="202"/>
    </location>
</feature>
<dbReference type="VEuPathDB" id="MicrosporidiaDB:EHP00_217"/>
<evidence type="ECO:0000313" key="2">
    <source>
        <dbReference type="EMBL" id="OQS54864.1"/>
    </source>
</evidence>
<keyword evidence="1" id="KW-1133">Transmembrane helix</keyword>
<gene>
    <name evidence="2" type="ORF">EHP00_217</name>
</gene>
<feature type="transmembrane region" description="Helical" evidence="1">
    <location>
        <begin position="70"/>
        <end position="88"/>
    </location>
</feature>
<keyword evidence="1" id="KW-0812">Transmembrane</keyword>
<organism evidence="2 3">
    <name type="scientific">Ecytonucleospora hepatopenaei</name>
    <dbReference type="NCBI Taxonomy" id="646526"/>
    <lineage>
        <taxon>Eukaryota</taxon>
        <taxon>Fungi</taxon>
        <taxon>Fungi incertae sedis</taxon>
        <taxon>Microsporidia</taxon>
        <taxon>Enterocytozoonidae</taxon>
        <taxon>Ecytonucleospora</taxon>
    </lineage>
</organism>
<dbReference type="EMBL" id="MNPJ01000016">
    <property type="protein sequence ID" value="OQS54864.1"/>
    <property type="molecule type" value="Genomic_DNA"/>
</dbReference>
<sequence length="271" mass="31394">MVNFVNSMTNKRYINYICVAICIISECVSAVLINELDVSKQIISYTNNFYVAVLNLLLGSPLLIINKKLITTIEFVTGLAIGVIEYLLFSEFIVMEISQLFFKFCESFTIILLYMATEIISGHLKKLELNTGAIFLSTVIMSVFVFMEIRAYDVSIFMLLSVLFLSSVGLILKQLIYSSQSIIPFLLANNVKLCMLFLFIFIDNKNFKETKGFLYNFWNKHKIRYVFYILTRCIYSFSEYFCLKRVDLDVLMVAKILTAQFILIYQKIINK</sequence>
<feature type="transmembrane region" description="Helical" evidence="1">
    <location>
        <begin position="45"/>
        <end position="64"/>
    </location>
</feature>
<protein>
    <submittedName>
        <fullName evidence="2">Uncharacterized protein</fullName>
    </submittedName>
</protein>
<comment type="caution">
    <text evidence="2">The sequence shown here is derived from an EMBL/GenBank/DDBJ whole genome shotgun (WGS) entry which is preliminary data.</text>
</comment>
<name>A0A1W0E6I3_9MICR</name>